<keyword evidence="1" id="KW-0479">Metal-binding</keyword>
<dbReference type="AlphaFoldDB" id="A0A4V1WFY0"/>
<dbReference type="InterPro" id="IPR023696">
    <property type="entry name" value="Ureohydrolase_dom_sf"/>
</dbReference>
<dbReference type="PANTHER" id="PTHR11358:SF35">
    <property type="entry name" value="FORMIMIDOYLGLUTAMASE"/>
    <property type="match status" value="1"/>
</dbReference>
<dbReference type="EMBL" id="SETE01000002">
    <property type="protein sequence ID" value="RYM34766.1"/>
    <property type="molecule type" value="Genomic_DNA"/>
</dbReference>
<dbReference type="Proteomes" id="UP000293952">
    <property type="component" value="Unassembled WGS sequence"/>
</dbReference>
<evidence type="ECO:0000256" key="1">
    <source>
        <dbReference type="ARBA" id="ARBA00022723"/>
    </source>
</evidence>
<comment type="caution">
    <text evidence="6">The sequence shown here is derived from an EMBL/GenBank/DDBJ whole genome shotgun (WGS) entry which is preliminary data.</text>
</comment>
<proteinExistence type="inferred from homology"/>
<dbReference type="SUPFAM" id="SSF52768">
    <property type="entry name" value="Arginase/deacetylase"/>
    <property type="match status" value="1"/>
</dbReference>
<dbReference type="GO" id="GO:0006547">
    <property type="term" value="P:L-histidine metabolic process"/>
    <property type="evidence" value="ECO:0007669"/>
    <property type="project" value="UniProtKB-KW"/>
</dbReference>
<dbReference type="PROSITE" id="PS51409">
    <property type="entry name" value="ARGINASE_2"/>
    <property type="match status" value="1"/>
</dbReference>
<evidence type="ECO:0000313" key="6">
    <source>
        <dbReference type="EMBL" id="RYM34766.1"/>
    </source>
</evidence>
<accession>A0A4V1WFY0</accession>
<dbReference type="Pfam" id="PF00491">
    <property type="entry name" value="Arginase"/>
    <property type="match status" value="1"/>
</dbReference>
<keyword evidence="2" id="KW-0378">Hydrolase</keyword>
<keyword evidence="3" id="KW-0369">Histidine metabolism</keyword>
<keyword evidence="7" id="KW-1185">Reference proteome</keyword>
<dbReference type="InterPro" id="IPR006035">
    <property type="entry name" value="Ureohydrolase"/>
</dbReference>
<dbReference type="Gene3D" id="3.40.800.10">
    <property type="entry name" value="Ureohydrolase domain"/>
    <property type="match status" value="1"/>
</dbReference>
<dbReference type="GO" id="GO:0033389">
    <property type="term" value="P:putrescine biosynthetic process from arginine, via agmatine"/>
    <property type="evidence" value="ECO:0007669"/>
    <property type="project" value="TreeGrafter"/>
</dbReference>
<dbReference type="GO" id="GO:0046872">
    <property type="term" value="F:metal ion binding"/>
    <property type="evidence" value="ECO:0007669"/>
    <property type="project" value="UniProtKB-KW"/>
</dbReference>
<reference evidence="6 7" key="1">
    <citation type="submission" date="2019-02" db="EMBL/GenBank/DDBJ databases">
        <title>Genome sequence of the sea-ice species Brumimicrobium glaciale.</title>
        <authorList>
            <person name="Bowman J.P."/>
        </authorList>
    </citation>
    <scope>NUCLEOTIDE SEQUENCE [LARGE SCALE GENOMIC DNA]</scope>
    <source>
        <strain evidence="6 7">IC156</strain>
    </source>
</reference>
<gene>
    <name evidence="6" type="ORF">ERX46_05170</name>
</gene>
<dbReference type="GO" id="GO:0008783">
    <property type="term" value="F:agmatinase activity"/>
    <property type="evidence" value="ECO:0007669"/>
    <property type="project" value="TreeGrafter"/>
</dbReference>
<name>A0A4V1WFY0_9FLAO</name>
<protein>
    <submittedName>
        <fullName evidence="6">Arginase</fullName>
    </submittedName>
</protein>
<dbReference type="PANTHER" id="PTHR11358">
    <property type="entry name" value="ARGINASE/AGMATINASE"/>
    <property type="match status" value="1"/>
</dbReference>
<dbReference type="OrthoDB" id="9788689at2"/>
<keyword evidence="4" id="KW-0464">Manganese</keyword>
<evidence type="ECO:0000313" key="7">
    <source>
        <dbReference type="Proteomes" id="UP000293952"/>
    </source>
</evidence>
<organism evidence="6 7">
    <name type="scientific">Brumimicrobium glaciale</name>
    <dbReference type="NCBI Taxonomy" id="200475"/>
    <lineage>
        <taxon>Bacteria</taxon>
        <taxon>Pseudomonadati</taxon>
        <taxon>Bacteroidota</taxon>
        <taxon>Flavobacteriia</taxon>
        <taxon>Flavobacteriales</taxon>
        <taxon>Crocinitomicaceae</taxon>
        <taxon>Brumimicrobium</taxon>
    </lineage>
</organism>
<evidence type="ECO:0000256" key="4">
    <source>
        <dbReference type="ARBA" id="ARBA00023211"/>
    </source>
</evidence>
<evidence type="ECO:0000256" key="5">
    <source>
        <dbReference type="PROSITE-ProRule" id="PRU00742"/>
    </source>
</evidence>
<evidence type="ECO:0000256" key="2">
    <source>
        <dbReference type="ARBA" id="ARBA00022801"/>
    </source>
</evidence>
<dbReference type="CDD" id="cd09988">
    <property type="entry name" value="Formimidoylglutamase"/>
    <property type="match status" value="1"/>
</dbReference>
<comment type="similarity">
    <text evidence="5">Belongs to the arginase family.</text>
</comment>
<evidence type="ECO:0000256" key="3">
    <source>
        <dbReference type="ARBA" id="ARBA00022808"/>
    </source>
</evidence>
<sequence>MILSNYCTLKNLKKMFSNSKSFELLKFDKDDIYKCFSKRDGETKLGQVINNSPKPKYVILGIEESIGPKANSGRSGAENGFKSFLSVFNAMQSNESLVGDNIQILGKVIQHQEDENDLSKTVEELDDFVFEVLKSHISENQIPIIIGGGHNNAFPLISFSKHRFSNSIDVVNLDAHADYRLLEGRHSGNPFSYAFKEGYLKNYHVFGLHQRYNSQRTLDDLRRDGHKFTFNESYLMEERNYLDDFKTKMKEQSNQENYLGIELDLDVIARMPSSASSPVGISIETARQYLRIFGTNEKVAYLHLPEGAPQTDEEERIVGKTLAYLVSDFIIVHG</sequence>